<dbReference type="InterPro" id="IPR000315">
    <property type="entry name" value="Znf_B-box"/>
</dbReference>
<dbReference type="SMART" id="SM00589">
    <property type="entry name" value="PRY"/>
    <property type="match status" value="1"/>
</dbReference>
<dbReference type="Gene3D" id="3.30.40.10">
    <property type="entry name" value="Zinc/RING finger domain, C3HC4 (zinc finger)"/>
    <property type="match status" value="1"/>
</dbReference>
<dbReference type="PROSITE" id="PS50119">
    <property type="entry name" value="ZF_BBOX"/>
    <property type="match status" value="1"/>
</dbReference>
<evidence type="ECO:0000256" key="7">
    <source>
        <dbReference type="PROSITE-ProRule" id="PRU00024"/>
    </source>
</evidence>
<proteinExistence type="inferred from homology"/>
<organism evidence="11 12">
    <name type="scientific">Gekko japonicus</name>
    <name type="common">Schlegel's Japanese gecko</name>
    <dbReference type="NCBI Taxonomy" id="146911"/>
    <lineage>
        <taxon>Eukaryota</taxon>
        <taxon>Metazoa</taxon>
        <taxon>Chordata</taxon>
        <taxon>Craniata</taxon>
        <taxon>Vertebrata</taxon>
        <taxon>Euteleostomi</taxon>
        <taxon>Lepidosauria</taxon>
        <taxon>Squamata</taxon>
        <taxon>Bifurcata</taxon>
        <taxon>Gekkota</taxon>
        <taxon>Gekkonidae</taxon>
        <taxon>Gekkoninae</taxon>
        <taxon>Gekko</taxon>
    </lineage>
</organism>
<reference evidence="12" key="1">
    <citation type="submission" date="2025-08" db="UniProtKB">
        <authorList>
            <consortium name="RefSeq"/>
        </authorList>
    </citation>
    <scope>IDENTIFICATION</scope>
</reference>
<evidence type="ECO:0000259" key="9">
    <source>
        <dbReference type="PROSITE" id="PS50119"/>
    </source>
</evidence>
<keyword evidence="5" id="KW-0862">Zinc</keyword>
<comment type="similarity">
    <text evidence="1">Belongs to the ohanin/vespryn family.</text>
</comment>
<accession>A0ABM1JPS8</accession>
<dbReference type="PROSITE" id="PS50089">
    <property type="entry name" value="ZF_RING_2"/>
    <property type="match status" value="1"/>
</dbReference>
<dbReference type="InterPro" id="IPR013320">
    <property type="entry name" value="ConA-like_dom_sf"/>
</dbReference>
<dbReference type="Gene3D" id="2.60.120.920">
    <property type="match status" value="1"/>
</dbReference>
<evidence type="ECO:0000256" key="1">
    <source>
        <dbReference type="ARBA" id="ARBA00009651"/>
    </source>
</evidence>
<feature type="domain" description="RING-type" evidence="8">
    <location>
        <begin position="16"/>
        <end position="57"/>
    </location>
</feature>
<dbReference type="Pfam" id="PF00643">
    <property type="entry name" value="zf-B_box"/>
    <property type="match status" value="1"/>
</dbReference>
<dbReference type="Pfam" id="PF13765">
    <property type="entry name" value="PRY"/>
    <property type="match status" value="1"/>
</dbReference>
<evidence type="ECO:0000259" key="10">
    <source>
        <dbReference type="PROSITE" id="PS50188"/>
    </source>
</evidence>
<evidence type="ECO:0000313" key="11">
    <source>
        <dbReference type="Proteomes" id="UP000694871"/>
    </source>
</evidence>
<evidence type="ECO:0000259" key="8">
    <source>
        <dbReference type="PROSITE" id="PS50089"/>
    </source>
</evidence>
<dbReference type="GeneID" id="107107680"/>
<dbReference type="Proteomes" id="UP000694871">
    <property type="component" value="Unplaced"/>
</dbReference>
<dbReference type="SMART" id="SM00449">
    <property type="entry name" value="SPRY"/>
    <property type="match status" value="1"/>
</dbReference>
<dbReference type="SMART" id="SM00336">
    <property type="entry name" value="BBOX"/>
    <property type="match status" value="1"/>
</dbReference>
<dbReference type="PANTHER" id="PTHR24103">
    <property type="entry name" value="E3 UBIQUITIN-PROTEIN LIGASE TRIM"/>
    <property type="match status" value="1"/>
</dbReference>
<dbReference type="InterPro" id="IPR017907">
    <property type="entry name" value="Znf_RING_CS"/>
</dbReference>
<evidence type="ECO:0000256" key="2">
    <source>
        <dbReference type="ARBA" id="ARBA00022699"/>
    </source>
</evidence>
<dbReference type="InterPro" id="IPR001870">
    <property type="entry name" value="B30.2/SPRY"/>
</dbReference>
<dbReference type="InterPro" id="IPR003877">
    <property type="entry name" value="SPRY_dom"/>
</dbReference>
<dbReference type="Pfam" id="PF00622">
    <property type="entry name" value="SPRY"/>
    <property type="match status" value="1"/>
</dbReference>
<dbReference type="InterPro" id="IPR006574">
    <property type="entry name" value="PRY"/>
</dbReference>
<name>A0ABM1JPS8_GEKJA</name>
<dbReference type="SMART" id="SM00184">
    <property type="entry name" value="RING"/>
    <property type="match status" value="1"/>
</dbReference>
<dbReference type="PROSITE" id="PS00518">
    <property type="entry name" value="ZF_RING_1"/>
    <property type="match status" value="1"/>
</dbReference>
<keyword evidence="3" id="KW-0479">Metal-binding</keyword>
<feature type="domain" description="B30.2/SPRY" evidence="10">
    <location>
        <begin position="258"/>
        <end position="447"/>
    </location>
</feature>
<sequence length="447" mass="51728">MADECPKMSLQREVTCSICLDYFTDPYTVDCGHHFCRVCIYRCVTEATSQATCPQCRAPIQPQNFTPNRDMVRFVEISKQMSRHRDWELGGKQLCETHQEPLKYFCKNDQVRICPVCDKSEGHEGHDTIPVEDAALELKLKMSEGKEKITTAFIILREFLTDAELLVGDEMSKVEKEIGRTMEENMSLAAEKISSFTHILENMAEMCRLPEVELLENAGRKLQRWARERFDRTVAYPAALKRRVWELYDLHNFMEISVNHIRVLFDSGFQLHYDKVNVTLDPVTAHPKLEVSEDCKVVRWVHEDRAVLNHPRRFDFCPCVLGCEGFNSGKLYWEVDVGIEGNWAIGVAKESLKCKGEVVLNSEKGIYAIGKCGDRYFAFERQNFAFPWTRLRPMRIRVYLDYVGAGVVFADANQAAELFEFREGSFHDEKLYPFFWLQQAGQLKIHS</sequence>
<evidence type="ECO:0000313" key="12">
    <source>
        <dbReference type="RefSeq" id="XP_015263465.1"/>
    </source>
</evidence>
<evidence type="ECO:0000256" key="5">
    <source>
        <dbReference type="ARBA" id="ARBA00022833"/>
    </source>
</evidence>
<dbReference type="PRINTS" id="PR01407">
    <property type="entry name" value="BUTYPHLNCDUF"/>
</dbReference>
<gene>
    <name evidence="12" type="primary">LOC107107680</name>
</gene>
<keyword evidence="11" id="KW-1185">Reference proteome</keyword>
<keyword evidence="2" id="KW-0800">Toxin</keyword>
<dbReference type="RefSeq" id="XP_015263465.1">
    <property type="nucleotide sequence ID" value="XM_015407979.1"/>
</dbReference>
<dbReference type="InterPro" id="IPR001841">
    <property type="entry name" value="Znf_RING"/>
</dbReference>
<comment type="function">
    <text evidence="6">Neurotoxin that produces dose-dependent hypolocomotion and hyperalgesia in mice. May directly act on the central nervous system, as it is 6500-fold more potent when administered intracerebroventricularly than intraperitoneal.</text>
</comment>
<dbReference type="Gene3D" id="3.30.160.60">
    <property type="entry name" value="Classic Zinc Finger"/>
    <property type="match status" value="1"/>
</dbReference>
<dbReference type="InterPro" id="IPR043136">
    <property type="entry name" value="B30.2/SPRY_sf"/>
</dbReference>
<dbReference type="CDD" id="cd16594">
    <property type="entry name" value="RING-HC_TRIM7-like_C-IV"/>
    <property type="match status" value="1"/>
</dbReference>
<evidence type="ECO:0000256" key="6">
    <source>
        <dbReference type="ARBA" id="ARBA00034460"/>
    </source>
</evidence>
<protein>
    <submittedName>
        <fullName evidence="12">Zinc finger protein RFP-like</fullName>
    </submittedName>
</protein>
<dbReference type="Pfam" id="PF15227">
    <property type="entry name" value="zf-C3HC4_4"/>
    <property type="match status" value="1"/>
</dbReference>
<keyword evidence="2" id="KW-0528">Neurotoxin</keyword>
<keyword evidence="4 7" id="KW-0863">Zinc-finger</keyword>
<dbReference type="SUPFAM" id="SSF49899">
    <property type="entry name" value="Concanavalin A-like lectins/glucanases"/>
    <property type="match status" value="1"/>
</dbReference>
<dbReference type="SUPFAM" id="SSF57845">
    <property type="entry name" value="B-box zinc-binding domain"/>
    <property type="match status" value="1"/>
</dbReference>
<feature type="domain" description="B box-type" evidence="9">
    <location>
        <begin position="90"/>
        <end position="131"/>
    </location>
</feature>
<dbReference type="InterPro" id="IPR050143">
    <property type="entry name" value="TRIM/RBCC"/>
</dbReference>
<dbReference type="InterPro" id="IPR013083">
    <property type="entry name" value="Znf_RING/FYVE/PHD"/>
</dbReference>
<dbReference type="InterPro" id="IPR003879">
    <property type="entry name" value="Butyrophylin_SPRY"/>
</dbReference>
<dbReference type="SUPFAM" id="SSF57850">
    <property type="entry name" value="RING/U-box"/>
    <property type="match status" value="1"/>
</dbReference>
<evidence type="ECO:0000256" key="3">
    <source>
        <dbReference type="ARBA" id="ARBA00022723"/>
    </source>
</evidence>
<evidence type="ECO:0000256" key="4">
    <source>
        <dbReference type="ARBA" id="ARBA00022771"/>
    </source>
</evidence>
<dbReference type="PROSITE" id="PS50188">
    <property type="entry name" value="B302_SPRY"/>
    <property type="match status" value="1"/>
</dbReference>